<feature type="transmembrane region" description="Helical" evidence="5">
    <location>
        <begin position="101"/>
        <end position="119"/>
    </location>
</feature>
<feature type="transmembrane region" description="Helical" evidence="5">
    <location>
        <begin position="131"/>
        <end position="156"/>
    </location>
</feature>
<feature type="domain" description="ABC transmembrane type-1" evidence="6">
    <location>
        <begin position="57"/>
        <end position="258"/>
    </location>
</feature>
<evidence type="ECO:0000256" key="5">
    <source>
        <dbReference type="RuleBase" id="RU363032"/>
    </source>
</evidence>
<sequence length="573" mass="65288">MNKLNLQTSLKILLTGFFLLFLFLPVGSIFFTAFPFEGKDNWTVFLAVFNQDWQVAFANSLFFSILAATIATLLAFLLAYGNNFTGINQRFLKSQSHVLQLPMLMPTITYGFVLIYAFGTQGLWGKYLHHYFSIYGPSGVVLGFIIYILPPLFLLMNNSMRYLDTRLFIISRLMQDNIWQSLKNTILQPMLPVIVVAFLQGFFMSFTDFGIPTALAGQTPFITTLLYEGFMGTIPNFQYGAMIALTMLLPSIISIYILNRLQKKVVAFDQTAQKNIRENKIRDCFFASMFLLTNVFILGIFAVLLIIPFVKMWPYDLVPTMAHFTVFRQDQTLLLTLKNSLLVAGLTAIFGTILAYTAALFTAREKPNKLNQLIDSFATVTNSIPGMVLGIAYLLLFSGTALHNGLPILIFVTMVHYFATPYQMAKDGLQKMNQNWENTGRLMGDSWLTTIRRVLIPNSKITLLDMFSYYFVNGMVTISALIFLTSANTMVMTAKLKELQHFGRFNDIFFLSLSILIINILVQGTIQLIKRSLTNEKENTRSNWTHYFSIIIRRLQQLASRKRSTRRQSSDLH</sequence>
<keyword evidence="2 5" id="KW-0812">Transmembrane</keyword>
<evidence type="ECO:0000259" key="6">
    <source>
        <dbReference type="PROSITE" id="PS50928"/>
    </source>
</evidence>
<feature type="transmembrane region" description="Helical" evidence="5">
    <location>
        <begin position="190"/>
        <end position="217"/>
    </location>
</feature>
<evidence type="ECO:0000313" key="7">
    <source>
        <dbReference type="EMBL" id="MBV7389956.1"/>
    </source>
</evidence>
<comment type="caution">
    <text evidence="7">The sequence shown here is derived from an EMBL/GenBank/DDBJ whole genome shotgun (WGS) entry which is preliminary data.</text>
</comment>
<proteinExistence type="inferred from homology"/>
<evidence type="ECO:0000256" key="2">
    <source>
        <dbReference type="ARBA" id="ARBA00022692"/>
    </source>
</evidence>
<feature type="transmembrane region" description="Helical" evidence="5">
    <location>
        <begin position="401"/>
        <end position="419"/>
    </location>
</feature>
<keyword evidence="3 5" id="KW-1133">Transmembrane helix</keyword>
<dbReference type="PROSITE" id="PS50928">
    <property type="entry name" value="ABC_TM1"/>
    <property type="match status" value="2"/>
</dbReference>
<reference evidence="7 8" key="1">
    <citation type="submission" date="2021-06" db="EMBL/GenBank/DDBJ databases">
        <title>Enterococcus alishanensis sp. nov., a novel lactic acid bacterium isolated from fresh coffee beans.</title>
        <authorList>
            <person name="Chen Y.-S."/>
        </authorList>
    </citation>
    <scope>NUCLEOTIDE SEQUENCE [LARGE SCALE GENOMIC DNA]</scope>
    <source>
        <strain evidence="7 8">ALS3</strain>
    </source>
</reference>
<dbReference type="RefSeq" id="WP_218325013.1">
    <property type="nucleotide sequence ID" value="NZ_JAHUZB010000002.1"/>
</dbReference>
<evidence type="ECO:0000256" key="4">
    <source>
        <dbReference type="ARBA" id="ARBA00023136"/>
    </source>
</evidence>
<accession>A0ABS6TAL8</accession>
<dbReference type="PANTHER" id="PTHR43496">
    <property type="entry name" value="PROTEIN LPLB"/>
    <property type="match status" value="1"/>
</dbReference>
<evidence type="ECO:0000313" key="8">
    <source>
        <dbReference type="Proteomes" id="UP000774130"/>
    </source>
</evidence>
<feature type="transmembrane region" description="Helical" evidence="5">
    <location>
        <begin position="284"/>
        <end position="310"/>
    </location>
</feature>
<dbReference type="PANTHER" id="PTHR43496:SF1">
    <property type="entry name" value="POLYGALACTURONAN_RHAMNOGALACTURONAN TRANSPORT SYSTEM PERMEASE PROTEIN YTEP"/>
    <property type="match status" value="1"/>
</dbReference>
<evidence type="ECO:0000256" key="1">
    <source>
        <dbReference type="ARBA" id="ARBA00004141"/>
    </source>
</evidence>
<comment type="subcellular location">
    <subcellularLocation>
        <location evidence="5">Cell membrane</location>
        <topology evidence="5">Multi-pass membrane protein</topology>
    </subcellularLocation>
    <subcellularLocation>
        <location evidence="1">Membrane</location>
        <topology evidence="1">Multi-pass membrane protein</topology>
    </subcellularLocation>
</comment>
<protein>
    <submittedName>
        <fullName evidence="7">ABC transporter permease subunit</fullName>
    </submittedName>
</protein>
<organism evidence="7 8">
    <name type="scientific">Enterococcus alishanensis</name>
    <dbReference type="NCBI Taxonomy" id="1303817"/>
    <lineage>
        <taxon>Bacteria</taxon>
        <taxon>Bacillati</taxon>
        <taxon>Bacillota</taxon>
        <taxon>Bacilli</taxon>
        <taxon>Lactobacillales</taxon>
        <taxon>Enterococcaceae</taxon>
        <taxon>Enterococcus</taxon>
    </lineage>
</organism>
<dbReference type="Proteomes" id="UP000774130">
    <property type="component" value="Unassembled WGS sequence"/>
</dbReference>
<feature type="transmembrane region" description="Helical" evidence="5">
    <location>
        <begin position="373"/>
        <end position="395"/>
    </location>
</feature>
<feature type="transmembrane region" description="Helical" evidence="5">
    <location>
        <begin position="56"/>
        <end position="80"/>
    </location>
</feature>
<feature type="domain" description="ABC transmembrane type-1" evidence="6">
    <location>
        <begin position="337"/>
        <end position="526"/>
    </location>
</feature>
<name>A0ABS6TAL8_9ENTE</name>
<keyword evidence="8" id="KW-1185">Reference proteome</keyword>
<feature type="transmembrane region" description="Helical" evidence="5">
    <location>
        <begin position="237"/>
        <end position="258"/>
    </location>
</feature>
<dbReference type="InterPro" id="IPR000515">
    <property type="entry name" value="MetI-like"/>
</dbReference>
<feature type="transmembrane region" description="Helical" evidence="5">
    <location>
        <begin position="12"/>
        <end position="36"/>
    </location>
</feature>
<feature type="transmembrane region" description="Helical" evidence="5">
    <location>
        <begin position="508"/>
        <end position="529"/>
    </location>
</feature>
<feature type="transmembrane region" description="Helical" evidence="5">
    <location>
        <begin position="467"/>
        <end position="488"/>
    </location>
</feature>
<dbReference type="Pfam" id="PF00528">
    <property type="entry name" value="BPD_transp_1"/>
    <property type="match status" value="1"/>
</dbReference>
<dbReference type="EMBL" id="JAHUZB010000002">
    <property type="protein sequence ID" value="MBV7389956.1"/>
    <property type="molecule type" value="Genomic_DNA"/>
</dbReference>
<dbReference type="CDD" id="cd06261">
    <property type="entry name" value="TM_PBP2"/>
    <property type="match status" value="2"/>
</dbReference>
<keyword evidence="5" id="KW-0813">Transport</keyword>
<gene>
    <name evidence="7" type="ORF">KUA55_04635</name>
</gene>
<comment type="similarity">
    <text evidence="5">Belongs to the binding-protein-dependent transport system permease family.</text>
</comment>
<feature type="transmembrane region" description="Helical" evidence="5">
    <location>
        <begin position="341"/>
        <end position="361"/>
    </location>
</feature>
<evidence type="ECO:0000256" key="3">
    <source>
        <dbReference type="ARBA" id="ARBA00022989"/>
    </source>
</evidence>
<keyword evidence="4 5" id="KW-0472">Membrane</keyword>